<evidence type="ECO:0000259" key="3">
    <source>
        <dbReference type="Pfam" id="PF19587"/>
    </source>
</evidence>
<evidence type="ECO:0000256" key="1">
    <source>
        <dbReference type="ARBA" id="ARBA00022603"/>
    </source>
</evidence>
<dbReference type="SUPFAM" id="SSF53335">
    <property type="entry name" value="S-adenosyl-L-methionine-dependent methyltransferases"/>
    <property type="match status" value="1"/>
</dbReference>
<name>A0A5Y1YGA4_SALDZ</name>
<dbReference type="GO" id="GO:0032259">
    <property type="term" value="P:methylation"/>
    <property type="evidence" value="ECO:0007669"/>
    <property type="project" value="UniProtKB-KW"/>
</dbReference>
<keyword evidence="1 4" id="KW-0489">Methyltransferase</keyword>
<proteinExistence type="predicted"/>
<dbReference type="InterPro" id="IPR029063">
    <property type="entry name" value="SAM-dependent_MTases_sf"/>
</dbReference>
<comment type="caution">
    <text evidence="4">The sequence shown here is derived from an EMBL/GenBank/DDBJ whole genome shotgun (WGS) entry which is preliminary data.</text>
</comment>
<dbReference type="InterPro" id="IPR002052">
    <property type="entry name" value="DNA_methylase_N6_adenine_CS"/>
</dbReference>
<dbReference type="Proteomes" id="UP000839735">
    <property type="component" value="Unassembled WGS sequence"/>
</dbReference>
<dbReference type="PRINTS" id="PR00507">
    <property type="entry name" value="N12N6MTFRASE"/>
</dbReference>
<dbReference type="GO" id="GO:0003676">
    <property type="term" value="F:nucleic acid binding"/>
    <property type="evidence" value="ECO:0007669"/>
    <property type="project" value="InterPro"/>
</dbReference>
<dbReference type="PROSITE" id="PS00092">
    <property type="entry name" value="N6_MTASE"/>
    <property type="match status" value="1"/>
</dbReference>
<evidence type="ECO:0000256" key="2">
    <source>
        <dbReference type="ARBA" id="ARBA00022679"/>
    </source>
</evidence>
<dbReference type="Gene3D" id="3.40.50.150">
    <property type="entry name" value="Vaccinia Virus protein VP39"/>
    <property type="match status" value="1"/>
</dbReference>
<accession>A0A5Y1YGA4</accession>
<dbReference type="InterPro" id="IPR046076">
    <property type="entry name" value="DUF6094"/>
</dbReference>
<protein>
    <submittedName>
        <fullName evidence="4">Class I SAM-dependent methyltransferase</fullName>
    </submittedName>
</protein>
<dbReference type="EMBL" id="AAIBIC010000059">
    <property type="protein sequence ID" value="ECC3917360.1"/>
    <property type="molecule type" value="Genomic_DNA"/>
</dbReference>
<feature type="domain" description="DUF6094" evidence="3">
    <location>
        <begin position="11"/>
        <end position="203"/>
    </location>
</feature>
<reference evidence="4" key="1">
    <citation type="submission" date="2018-08" db="EMBL/GenBank/DDBJ databases">
        <authorList>
            <person name="Ashton P.M."/>
            <person name="Dallman T."/>
            <person name="Nair S."/>
            <person name="De Pinna E."/>
            <person name="Peters T."/>
            <person name="Grant K."/>
        </authorList>
    </citation>
    <scope>NUCLEOTIDE SEQUENCE [LARGE SCALE GENOMIC DNA]</scope>
    <source>
        <strain evidence="4">294779</strain>
    </source>
</reference>
<gene>
    <name evidence="4" type="ORF">CTQ69_26095</name>
</gene>
<evidence type="ECO:0000313" key="4">
    <source>
        <dbReference type="EMBL" id="ECC3917360.1"/>
    </source>
</evidence>
<dbReference type="Pfam" id="PF19587">
    <property type="entry name" value="DUF6094"/>
    <property type="match status" value="1"/>
</dbReference>
<dbReference type="GO" id="GO:0008168">
    <property type="term" value="F:methyltransferase activity"/>
    <property type="evidence" value="ECO:0007669"/>
    <property type="project" value="UniProtKB-KW"/>
</dbReference>
<sequence length="369" mass="41717">MALMFPRLARNFVRNGYFPTDEDTLERILAALAPDITTGTLRLLDPCAGEGVAITEIACHLGEERAQACTVEYDAERAAHCATLADMSLHSDLMETVISQQAFSLLFLNPPYGDLVRDDIPDTDRKAGRQRLEKMFYRRVVDNLMYNGILVLIIPFYTLDREFCGWLANSFTDVQAFSTATDQFKQVVIFGRRLRQRQQNMDDVRQCYQHLLSVGKGDETAPALPESWEVPYTVPAVRQELKHFYRITMDSVQLEAEINRVQGLWPAFSSHLCIQPRTPRPPARRLSRWHLALALAAGAITGVITSPAGRTMVVRGDTWKVKDRKVHCTEDDDGNITETITLTDRFIPAISAWDMTQGSATFGELIYIR</sequence>
<dbReference type="AlphaFoldDB" id="A0A5Y1YGA4"/>
<keyword evidence="2 4" id="KW-0808">Transferase</keyword>
<organism evidence="4">
    <name type="scientific">Salmonella diarizonae</name>
    <dbReference type="NCBI Taxonomy" id="59204"/>
    <lineage>
        <taxon>Bacteria</taxon>
        <taxon>Pseudomonadati</taxon>
        <taxon>Pseudomonadota</taxon>
        <taxon>Gammaproteobacteria</taxon>
        <taxon>Enterobacterales</taxon>
        <taxon>Enterobacteriaceae</taxon>
        <taxon>Salmonella</taxon>
    </lineage>
</organism>